<sequence length="68" mass="8071">MKQYRKWKEEDLSEYELYLLWTRATGGFKKGRVYGLGFEYATVLESSSMNNIYTFHCVSNLDDLTLLF</sequence>
<keyword evidence="3" id="KW-1185">Reference proteome</keyword>
<name>A0AAX6GQY7_IRIPA</name>
<dbReference type="EMBL" id="JANAVB010038053">
    <property type="protein sequence ID" value="KAJ6801328.1"/>
    <property type="molecule type" value="Genomic_DNA"/>
</dbReference>
<dbReference type="EMBL" id="JANAVB010016999">
    <property type="protein sequence ID" value="KAJ6831176.1"/>
    <property type="molecule type" value="Genomic_DNA"/>
</dbReference>
<dbReference type="Proteomes" id="UP001140949">
    <property type="component" value="Unassembled WGS sequence"/>
</dbReference>
<gene>
    <name evidence="1" type="ORF">M6B38_199060</name>
    <name evidence="2" type="ORF">M6B38_350690</name>
</gene>
<reference evidence="2" key="2">
    <citation type="submission" date="2023-04" db="EMBL/GenBank/DDBJ databases">
        <authorList>
            <person name="Bruccoleri R.E."/>
            <person name="Oakeley E.J."/>
            <person name="Faust A.-M."/>
            <person name="Dessus-Babus S."/>
            <person name="Altorfer M."/>
            <person name="Burckhardt D."/>
            <person name="Oertli M."/>
            <person name="Naumann U."/>
            <person name="Petersen F."/>
            <person name="Wong J."/>
        </authorList>
    </citation>
    <scope>NUCLEOTIDE SEQUENCE</scope>
    <source>
        <strain evidence="2">GSM-AAB239-AS_SAM_17_03QT</strain>
        <tissue evidence="2">Leaf</tissue>
    </source>
</reference>
<comment type="caution">
    <text evidence="2">The sequence shown here is derived from an EMBL/GenBank/DDBJ whole genome shotgun (WGS) entry which is preliminary data.</text>
</comment>
<evidence type="ECO:0000313" key="3">
    <source>
        <dbReference type="Proteomes" id="UP001140949"/>
    </source>
</evidence>
<protein>
    <submittedName>
        <fullName evidence="2">Uncharacterized protein</fullName>
    </submittedName>
</protein>
<dbReference type="AlphaFoldDB" id="A0AAX6GQY7"/>
<evidence type="ECO:0000313" key="2">
    <source>
        <dbReference type="EMBL" id="KAJ6831176.1"/>
    </source>
</evidence>
<evidence type="ECO:0000313" key="1">
    <source>
        <dbReference type="EMBL" id="KAJ6801328.1"/>
    </source>
</evidence>
<reference evidence="2" key="1">
    <citation type="journal article" date="2023" name="GigaByte">
        <title>Genome assembly of the bearded iris, Iris pallida Lam.</title>
        <authorList>
            <person name="Bruccoleri R.E."/>
            <person name="Oakeley E.J."/>
            <person name="Faust A.M.E."/>
            <person name="Altorfer M."/>
            <person name="Dessus-Babus S."/>
            <person name="Burckhardt D."/>
            <person name="Oertli M."/>
            <person name="Naumann U."/>
            <person name="Petersen F."/>
            <person name="Wong J."/>
        </authorList>
    </citation>
    <scope>NUCLEOTIDE SEQUENCE</scope>
    <source>
        <strain evidence="2">GSM-AAB239-AS_SAM_17_03QT</strain>
    </source>
</reference>
<accession>A0AAX6GQY7</accession>
<organism evidence="2 3">
    <name type="scientific">Iris pallida</name>
    <name type="common">Sweet iris</name>
    <dbReference type="NCBI Taxonomy" id="29817"/>
    <lineage>
        <taxon>Eukaryota</taxon>
        <taxon>Viridiplantae</taxon>
        <taxon>Streptophyta</taxon>
        <taxon>Embryophyta</taxon>
        <taxon>Tracheophyta</taxon>
        <taxon>Spermatophyta</taxon>
        <taxon>Magnoliopsida</taxon>
        <taxon>Liliopsida</taxon>
        <taxon>Asparagales</taxon>
        <taxon>Iridaceae</taxon>
        <taxon>Iridoideae</taxon>
        <taxon>Irideae</taxon>
        <taxon>Iris</taxon>
    </lineage>
</organism>
<proteinExistence type="predicted"/>